<dbReference type="Proteomes" id="UP000054558">
    <property type="component" value="Unassembled WGS sequence"/>
</dbReference>
<evidence type="ECO:0000313" key="9">
    <source>
        <dbReference type="EMBL" id="GAQ83919.1"/>
    </source>
</evidence>
<evidence type="ECO:0000256" key="5">
    <source>
        <dbReference type="ARBA" id="ARBA00022737"/>
    </source>
</evidence>
<evidence type="ECO:0000256" key="3">
    <source>
        <dbReference type="ARBA" id="ARBA00022490"/>
    </source>
</evidence>
<evidence type="ECO:0000256" key="7">
    <source>
        <dbReference type="ARBA" id="ARBA00023212"/>
    </source>
</evidence>
<dbReference type="OMA" id="RTNWIAY"/>
<evidence type="ECO:0000256" key="4">
    <source>
        <dbReference type="ARBA" id="ARBA00022574"/>
    </source>
</evidence>
<sequence>MAGVMVEYALGQSSPEVQFLDSTTVVTICGNALRFQQLSGGTQDTRFLWGAGRGISAFTVNTRKGLVAYAEKGLNPCIFVHDSQSLDLLTKLSGKNRVTTPPFL</sequence>
<evidence type="ECO:0000256" key="2">
    <source>
        <dbReference type="ARBA" id="ARBA00004245"/>
    </source>
</evidence>
<dbReference type="PANTHER" id="PTHR14885:SF1">
    <property type="entry name" value="CILIA- AND FLAGELLA-ASSOCIATED PROTEIN 43"/>
    <property type="match status" value="1"/>
</dbReference>
<protein>
    <submittedName>
        <fullName evidence="9">Uncharacterized protein</fullName>
    </submittedName>
</protein>
<proteinExistence type="predicted"/>
<evidence type="ECO:0000313" key="10">
    <source>
        <dbReference type="Proteomes" id="UP000054558"/>
    </source>
</evidence>
<dbReference type="GO" id="GO:0005929">
    <property type="term" value="C:cilium"/>
    <property type="evidence" value="ECO:0007669"/>
    <property type="project" value="UniProtKB-SubCell"/>
</dbReference>
<keyword evidence="3" id="KW-0963">Cytoplasm</keyword>
<keyword evidence="7" id="KW-0206">Cytoskeleton</keyword>
<keyword evidence="8" id="KW-0966">Cell projection</keyword>
<evidence type="ECO:0000256" key="8">
    <source>
        <dbReference type="ARBA" id="ARBA00023273"/>
    </source>
</evidence>
<keyword evidence="5" id="KW-0677">Repeat</keyword>
<reference evidence="9 10" key="1">
    <citation type="journal article" date="2014" name="Nat. Commun.">
        <title>Klebsormidium flaccidum genome reveals primary factors for plant terrestrial adaptation.</title>
        <authorList>
            <person name="Hori K."/>
            <person name="Maruyama F."/>
            <person name="Fujisawa T."/>
            <person name="Togashi T."/>
            <person name="Yamamoto N."/>
            <person name="Seo M."/>
            <person name="Sato S."/>
            <person name="Yamada T."/>
            <person name="Mori H."/>
            <person name="Tajima N."/>
            <person name="Moriyama T."/>
            <person name="Ikeuchi M."/>
            <person name="Watanabe M."/>
            <person name="Wada H."/>
            <person name="Kobayashi K."/>
            <person name="Saito M."/>
            <person name="Masuda T."/>
            <person name="Sasaki-Sekimoto Y."/>
            <person name="Mashiguchi K."/>
            <person name="Awai K."/>
            <person name="Shimojima M."/>
            <person name="Masuda S."/>
            <person name="Iwai M."/>
            <person name="Nobusawa T."/>
            <person name="Narise T."/>
            <person name="Kondo S."/>
            <person name="Saito H."/>
            <person name="Sato R."/>
            <person name="Murakawa M."/>
            <person name="Ihara Y."/>
            <person name="Oshima-Yamada Y."/>
            <person name="Ohtaka K."/>
            <person name="Satoh M."/>
            <person name="Sonobe K."/>
            <person name="Ishii M."/>
            <person name="Ohtani R."/>
            <person name="Kanamori-Sato M."/>
            <person name="Honoki R."/>
            <person name="Miyazaki D."/>
            <person name="Mochizuki H."/>
            <person name="Umetsu J."/>
            <person name="Higashi K."/>
            <person name="Shibata D."/>
            <person name="Kamiya Y."/>
            <person name="Sato N."/>
            <person name="Nakamura Y."/>
            <person name="Tabata S."/>
            <person name="Ida S."/>
            <person name="Kurokawa K."/>
            <person name="Ohta H."/>
        </authorList>
    </citation>
    <scope>NUCLEOTIDE SEQUENCE [LARGE SCALE GENOMIC DNA]</scope>
    <source>
        <strain evidence="9 10">NIES-2285</strain>
    </source>
</reference>
<dbReference type="GO" id="GO:0005856">
    <property type="term" value="C:cytoskeleton"/>
    <property type="evidence" value="ECO:0007669"/>
    <property type="project" value="UniProtKB-SubCell"/>
</dbReference>
<dbReference type="AlphaFoldDB" id="A0A1Y1I3D4"/>
<name>A0A1Y1I3D4_KLENI</name>
<dbReference type="EMBL" id="DF237117">
    <property type="protein sequence ID" value="GAQ83919.1"/>
    <property type="molecule type" value="Genomic_DNA"/>
</dbReference>
<accession>A0A1Y1I3D4</accession>
<keyword evidence="4" id="KW-0853">WD repeat</keyword>
<keyword evidence="10" id="KW-1185">Reference proteome</keyword>
<comment type="subcellular location">
    <subcellularLocation>
        <location evidence="1">Cell projection</location>
        <location evidence="1">Cilium</location>
    </subcellularLocation>
    <subcellularLocation>
        <location evidence="2">Cytoplasm</location>
        <location evidence="2">Cytoskeleton</location>
    </subcellularLocation>
</comment>
<dbReference type="OrthoDB" id="535167at2759"/>
<dbReference type="PANTHER" id="PTHR14885">
    <property type="entry name" value="CILIA- AND FLAGELLA-ASSOCIATED PROTEIN 43-RELATED"/>
    <property type="match status" value="1"/>
</dbReference>
<organism evidence="9 10">
    <name type="scientific">Klebsormidium nitens</name>
    <name type="common">Green alga</name>
    <name type="synonym">Ulothrix nitens</name>
    <dbReference type="NCBI Taxonomy" id="105231"/>
    <lineage>
        <taxon>Eukaryota</taxon>
        <taxon>Viridiplantae</taxon>
        <taxon>Streptophyta</taxon>
        <taxon>Klebsormidiophyceae</taxon>
        <taxon>Klebsormidiales</taxon>
        <taxon>Klebsormidiaceae</taxon>
        <taxon>Klebsormidium</taxon>
    </lineage>
</organism>
<gene>
    <name evidence="9" type="ORF">KFL_001680140</name>
</gene>
<evidence type="ECO:0000256" key="6">
    <source>
        <dbReference type="ARBA" id="ARBA00023054"/>
    </source>
</evidence>
<keyword evidence="6" id="KW-0175">Coiled coil</keyword>
<evidence type="ECO:0000256" key="1">
    <source>
        <dbReference type="ARBA" id="ARBA00004138"/>
    </source>
</evidence>